<comment type="caution">
    <text evidence="11">The sequence shown here is derived from an EMBL/GenBank/DDBJ whole genome shotgun (WGS) entry which is preliminary data.</text>
</comment>
<evidence type="ECO:0000256" key="1">
    <source>
        <dbReference type="ARBA" id="ARBA00000085"/>
    </source>
</evidence>
<keyword evidence="6 11" id="KW-0418">Kinase</keyword>
<gene>
    <name evidence="11" type="ORF">ACIBG2_17870</name>
</gene>
<keyword evidence="8" id="KW-0902">Two-component regulatory system</keyword>
<feature type="domain" description="Signal transduction histidine kinase subgroup 3 dimerisation and phosphoacceptor" evidence="10">
    <location>
        <begin position="171"/>
        <end position="238"/>
    </location>
</feature>
<sequence>MWGRITRLLSVDDPETGRLVRYVVTVLLGWTLATAGPAEPLVWALLSVSMACWLLFVALDPKAPGPAPAALALGSATAALAIGHGGSDGLIFLLTQLMLLGANARTPVPWILAVAAADLVLMVGGMLRAGAPGGSVAVYASVLGSMVVVALHRRQYRLGLADRARAAAVEERARIARELHDVLAHSLGALRVQLEVADALLTEKRDVEAAAERVRRSLRLASDGLIEARSAVAALREDVPPLPDALSALAAQHRHDHAAAVEIRTHGPARPLAPAVEVGVLRTAREALTNAAKHAPGARVDIDLTYAAGAVHLTVHNPSSGTAQPQPAGFGLVGMRERLALIGGTLDAGRRDGTWRVSVEVPA</sequence>
<dbReference type="SUPFAM" id="SSF55874">
    <property type="entry name" value="ATPase domain of HSP90 chaperone/DNA topoisomerase II/histidine kinase"/>
    <property type="match status" value="1"/>
</dbReference>
<evidence type="ECO:0000256" key="6">
    <source>
        <dbReference type="ARBA" id="ARBA00022777"/>
    </source>
</evidence>
<feature type="transmembrane region" description="Helical" evidence="9">
    <location>
        <begin position="107"/>
        <end position="127"/>
    </location>
</feature>
<accession>A0ABW7YVD5</accession>
<evidence type="ECO:0000256" key="3">
    <source>
        <dbReference type="ARBA" id="ARBA00022553"/>
    </source>
</evidence>
<protein>
    <recommendedName>
        <fullName evidence="2">histidine kinase</fullName>
        <ecNumber evidence="2">2.7.13.3</ecNumber>
    </recommendedName>
</protein>
<evidence type="ECO:0000256" key="8">
    <source>
        <dbReference type="ARBA" id="ARBA00023012"/>
    </source>
</evidence>
<feature type="transmembrane region" description="Helical" evidence="9">
    <location>
        <begin position="41"/>
        <end position="59"/>
    </location>
</feature>
<dbReference type="Pfam" id="PF07730">
    <property type="entry name" value="HisKA_3"/>
    <property type="match status" value="1"/>
</dbReference>
<dbReference type="PANTHER" id="PTHR24421:SF10">
    <property type="entry name" value="NITRATE_NITRITE SENSOR PROTEIN NARQ"/>
    <property type="match status" value="1"/>
</dbReference>
<evidence type="ECO:0000313" key="12">
    <source>
        <dbReference type="Proteomes" id="UP001612741"/>
    </source>
</evidence>
<keyword evidence="7" id="KW-0067">ATP-binding</keyword>
<proteinExistence type="predicted"/>
<dbReference type="EC" id="2.7.13.3" evidence="2"/>
<feature type="transmembrane region" description="Helical" evidence="9">
    <location>
        <begin position="133"/>
        <end position="151"/>
    </location>
</feature>
<dbReference type="GO" id="GO:0016301">
    <property type="term" value="F:kinase activity"/>
    <property type="evidence" value="ECO:0007669"/>
    <property type="project" value="UniProtKB-KW"/>
</dbReference>
<reference evidence="11 12" key="1">
    <citation type="submission" date="2024-10" db="EMBL/GenBank/DDBJ databases">
        <title>The Natural Products Discovery Center: Release of the First 8490 Sequenced Strains for Exploring Actinobacteria Biosynthetic Diversity.</title>
        <authorList>
            <person name="Kalkreuter E."/>
            <person name="Kautsar S.A."/>
            <person name="Yang D."/>
            <person name="Bader C.D."/>
            <person name="Teijaro C.N."/>
            <person name="Fluegel L."/>
            <person name="Davis C.M."/>
            <person name="Simpson J.R."/>
            <person name="Lauterbach L."/>
            <person name="Steele A.D."/>
            <person name="Gui C."/>
            <person name="Meng S."/>
            <person name="Li G."/>
            <person name="Viehrig K."/>
            <person name="Ye F."/>
            <person name="Su P."/>
            <person name="Kiefer A.F."/>
            <person name="Nichols A."/>
            <person name="Cepeda A.J."/>
            <person name="Yan W."/>
            <person name="Fan B."/>
            <person name="Jiang Y."/>
            <person name="Adhikari A."/>
            <person name="Zheng C.-J."/>
            <person name="Schuster L."/>
            <person name="Cowan T.M."/>
            <person name="Smanski M.J."/>
            <person name="Chevrette M.G."/>
            <person name="De Carvalho L.P.S."/>
            <person name="Shen B."/>
        </authorList>
    </citation>
    <scope>NUCLEOTIDE SEQUENCE [LARGE SCALE GENOMIC DNA]</scope>
    <source>
        <strain evidence="11 12">NPDC050545</strain>
    </source>
</reference>
<organism evidence="11 12">
    <name type="scientific">Nonomuraea typhae</name>
    <dbReference type="NCBI Taxonomy" id="2603600"/>
    <lineage>
        <taxon>Bacteria</taxon>
        <taxon>Bacillati</taxon>
        <taxon>Actinomycetota</taxon>
        <taxon>Actinomycetes</taxon>
        <taxon>Streptosporangiales</taxon>
        <taxon>Streptosporangiaceae</taxon>
        <taxon>Nonomuraea</taxon>
    </lineage>
</organism>
<name>A0ABW7YVD5_9ACTN</name>
<feature type="transmembrane region" description="Helical" evidence="9">
    <location>
        <begin position="19"/>
        <end position="36"/>
    </location>
</feature>
<feature type="transmembrane region" description="Helical" evidence="9">
    <location>
        <begin position="71"/>
        <end position="95"/>
    </location>
</feature>
<dbReference type="CDD" id="cd16917">
    <property type="entry name" value="HATPase_UhpB-NarQ-NarX-like"/>
    <property type="match status" value="1"/>
</dbReference>
<evidence type="ECO:0000256" key="2">
    <source>
        <dbReference type="ARBA" id="ARBA00012438"/>
    </source>
</evidence>
<keyword evidence="4" id="KW-0808">Transferase</keyword>
<comment type="catalytic activity">
    <reaction evidence="1">
        <text>ATP + protein L-histidine = ADP + protein N-phospho-L-histidine.</text>
        <dbReference type="EC" id="2.7.13.3"/>
    </reaction>
</comment>
<keyword evidence="9" id="KW-1133">Transmembrane helix</keyword>
<keyword evidence="9" id="KW-0472">Membrane</keyword>
<dbReference type="Gene3D" id="1.20.5.1930">
    <property type="match status" value="1"/>
</dbReference>
<dbReference type="Proteomes" id="UP001612741">
    <property type="component" value="Unassembled WGS sequence"/>
</dbReference>
<evidence type="ECO:0000256" key="4">
    <source>
        <dbReference type="ARBA" id="ARBA00022679"/>
    </source>
</evidence>
<dbReference type="PANTHER" id="PTHR24421">
    <property type="entry name" value="NITRATE/NITRITE SENSOR PROTEIN NARX-RELATED"/>
    <property type="match status" value="1"/>
</dbReference>
<keyword evidence="9" id="KW-0812">Transmembrane</keyword>
<dbReference type="EMBL" id="JBITGY010000004">
    <property type="protein sequence ID" value="MFI6499259.1"/>
    <property type="molecule type" value="Genomic_DNA"/>
</dbReference>
<dbReference type="InterPro" id="IPR036890">
    <property type="entry name" value="HATPase_C_sf"/>
</dbReference>
<keyword evidence="5" id="KW-0547">Nucleotide-binding</keyword>
<keyword evidence="3" id="KW-0597">Phosphoprotein</keyword>
<evidence type="ECO:0000259" key="10">
    <source>
        <dbReference type="Pfam" id="PF07730"/>
    </source>
</evidence>
<evidence type="ECO:0000313" key="11">
    <source>
        <dbReference type="EMBL" id="MFI6499259.1"/>
    </source>
</evidence>
<evidence type="ECO:0000256" key="7">
    <source>
        <dbReference type="ARBA" id="ARBA00022840"/>
    </source>
</evidence>
<evidence type="ECO:0000256" key="5">
    <source>
        <dbReference type="ARBA" id="ARBA00022741"/>
    </source>
</evidence>
<dbReference type="InterPro" id="IPR050482">
    <property type="entry name" value="Sensor_HK_TwoCompSys"/>
</dbReference>
<keyword evidence="12" id="KW-1185">Reference proteome</keyword>
<dbReference type="RefSeq" id="WP_397082470.1">
    <property type="nucleotide sequence ID" value="NZ_JBITGY010000004.1"/>
</dbReference>
<dbReference type="Gene3D" id="3.30.565.10">
    <property type="entry name" value="Histidine kinase-like ATPase, C-terminal domain"/>
    <property type="match status" value="1"/>
</dbReference>
<dbReference type="InterPro" id="IPR011712">
    <property type="entry name" value="Sig_transdc_His_kin_sub3_dim/P"/>
</dbReference>
<evidence type="ECO:0000256" key="9">
    <source>
        <dbReference type="SAM" id="Phobius"/>
    </source>
</evidence>